<dbReference type="HAMAP" id="MF_01818">
    <property type="entry name" value="RNase_Z_BN"/>
    <property type="match status" value="1"/>
</dbReference>
<feature type="binding site" evidence="8">
    <location>
        <position position="208"/>
    </location>
    <ligand>
        <name>Zn(2+)</name>
        <dbReference type="ChEBI" id="CHEBI:29105"/>
        <label>2</label>
        <note>catalytic</note>
    </ligand>
</feature>
<dbReference type="InterPro" id="IPR001279">
    <property type="entry name" value="Metallo-B-lactamas"/>
</dbReference>
<evidence type="ECO:0000256" key="2">
    <source>
        <dbReference type="ARBA" id="ARBA00022694"/>
    </source>
</evidence>
<proteinExistence type="inferred from homology"/>
<comment type="catalytic activity">
    <reaction evidence="8">
        <text>Endonucleolytic cleavage of RNA, removing extra 3' nucleotides from tRNA precursor, generating 3' termini of tRNAs. A 3'-hydroxy group is left at the tRNA terminus and a 5'-phosphoryl group is left at the trailer molecule.</text>
        <dbReference type="EC" id="3.1.26.11"/>
    </reaction>
</comment>
<feature type="binding site" evidence="8">
    <location>
        <position position="266"/>
    </location>
    <ligand>
        <name>Zn(2+)</name>
        <dbReference type="ChEBI" id="CHEBI:29105"/>
        <label>2</label>
        <note>catalytic</note>
    </ligand>
</feature>
<evidence type="ECO:0000313" key="10">
    <source>
        <dbReference type="EMBL" id="AEF38965.1"/>
    </source>
</evidence>
<dbReference type="Pfam" id="PF00753">
    <property type="entry name" value="Lactamase_B"/>
    <property type="match status" value="1"/>
</dbReference>
<reference evidence="10 11" key="1">
    <citation type="journal article" date="2011" name="J. Bacteriol.">
        <title>Complete genome sequence of Amycolicicoccus subflavus DQS3-9A1T, an actinomycete isolated from crude oil-polluted soil.</title>
        <authorList>
            <person name="Cai M."/>
            <person name="Chen W.M."/>
            <person name="Nie Y."/>
            <person name="Chi C.Q."/>
            <person name="Wang Y.N."/>
            <person name="Tang Y.Q."/>
            <person name="Li G.Y."/>
            <person name="Wu X.L."/>
        </authorList>
    </citation>
    <scope>NUCLEOTIDE SEQUENCE [LARGE SCALE GENOMIC DNA]</scope>
    <source>
        <strain evidence="11">DSM 45089 / DQS3-9A1</strain>
    </source>
</reference>
<name>F6EIP0_HOYSD</name>
<evidence type="ECO:0000256" key="4">
    <source>
        <dbReference type="ARBA" id="ARBA00022723"/>
    </source>
</evidence>
<dbReference type="Gene3D" id="3.60.15.10">
    <property type="entry name" value="Ribonuclease Z/Hydroxyacylglutathione hydrolase-like"/>
    <property type="match status" value="1"/>
</dbReference>
<gene>
    <name evidence="8" type="primary">rnz</name>
    <name evidence="10" type="ordered locus">AS9A_0508</name>
</gene>
<evidence type="ECO:0000256" key="3">
    <source>
        <dbReference type="ARBA" id="ARBA00022722"/>
    </source>
</evidence>
<dbReference type="RefSeq" id="WP_013805314.1">
    <property type="nucleotide sequence ID" value="NC_015564.1"/>
</dbReference>
<dbReference type="HOGENOM" id="CLU_031317_2_1_11"/>
<feature type="active site" description="Proton acceptor" evidence="8">
    <location>
        <position position="67"/>
    </location>
</feature>
<comment type="cofactor">
    <cofactor evidence="8">
        <name>Zn(2+)</name>
        <dbReference type="ChEBI" id="CHEBI:29105"/>
    </cofactor>
    <text evidence="8">Binds 2 Zn(2+) ions.</text>
</comment>
<dbReference type="SUPFAM" id="SSF56281">
    <property type="entry name" value="Metallo-hydrolase/oxidoreductase"/>
    <property type="match status" value="1"/>
</dbReference>
<dbReference type="EC" id="3.1.26.11" evidence="8"/>
<comment type="subunit">
    <text evidence="1 8">Homodimer.</text>
</comment>
<comment type="similarity">
    <text evidence="8">Belongs to the RNase Z family.</text>
</comment>
<feature type="binding site" evidence="8">
    <location>
        <position position="208"/>
    </location>
    <ligand>
        <name>Zn(2+)</name>
        <dbReference type="ChEBI" id="CHEBI:29105"/>
        <label>1</label>
        <note>catalytic</note>
    </ligand>
</feature>
<evidence type="ECO:0000256" key="8">
    <source>
        <dbReference type="HAMAP-Rule" id="MF_01818"/>
    </source>
</evidence>
<dbReference type="AlphaFoldDB" id="F6EIP0"/>
<feature type="binding site" evidence="8">
    <location>
        <position position="140"/>
    </location>
    <ligand>
        <name>Zn(2+)</name>
        <dbReference type="ChEBI" id="CHEBI:29105"/>
        <label>1</label>
        <note>catalytic</note>
    </ligand>
</feature>
<dbReference type="eggNOG" id="COG1234">
    <property type="taxonomic scope" value="Bacteria"/>
</dbReference>
<dbReference type="InterPro" id="IPR036866">
    <property type="entry name" value="RibonucZ/Hydroxyglut_hydro"/>
</dbReference>
<feature type="binding site" evidence="8">
    <location>
        <position position="67"/>
    </location>
    <ligand>
        <name>Zn(2+)</name>
        <dbReference type="ChEBI" id="CHEBI:29105"/>
        <label>2</label>
        <note>catalytic</note>
    </ligand>
</feature>
<dbReference type="Proteomes" id="UP000009235">
    <property type="component" value="Chromosome"/>
</dbReference>
<keyword evidence="11" id="KW-1185">Reference proteome</keyword>
<dbReference type="InterPro" id="IPR013471">
    <property type="entry name" value="RNase_Z/BN"/>
</dbReference>
<sequence length="305" mass="32866">MSALELIVLGTASAVPTRQRNHNGYFVRWGAQGYLFDPGEGTQQQMSRAGLSAHNLTQVCITHFHGDHCLGLPGVIQRIARDGVPHPVEVAYPAAGEEYFQRLRRASEFQPTDVIKARPLEGPSPAPFGDPPITALPLRHSIPVYGYRIEEPVKTHMRADALAARGVAGPSVGELKAKGTLVTSAGEVLALADYSYRERGRSFAIVMDTGVCAGAAALAKGVDMLLIEATYLSSESALAAKYRHLTARQAARIAAEAGVRKLVLTHFSERYTAQGFERFAAEAAEEFSGDIVIANDLDRIGFPAR</sequence>
<evidence type="ECO:0000313" key="11">
    <source>
        <dbReference type="Proteomes" id="UP000009235"/>
    </source>
</evidence>
<feature type="binding site" evidence="8">
    <location>
        <position position="63"/>
    </location>
    <ligand>
        <name>Zn(2+)</name>
        <dbReference type="ChEBI" id="CHEBI:29105"/>
        <label>1</label>
        <note>catalytic</note>
    </ligand>
</feature>
<dbReference type="GO" id="GO:0008270">
    <property type="term" value="F:zinc ion binding"/>
    <property type="evidence" value="ECO:0007669"/>
    <property type="project" value="UniProtKB-UniRule"/>
</dbReference>
<evidence type="ECO:0000256" key="7">
    <source>
        <dbReference type="ARBA" id="ARBA00022833"/>
    </source>
</evidence>
<keyword evidence="4 8" id="KW-0479">Metal-binding</keyword>
<accession>F6EIP0</accession>
<organism evidence="10 11">
    <name type="scientific">Hoyosella subflava (strain DSM 45089 / JCM 17490 / NBRC 109087 / DQS3-9A1)</name>
    <name type="common">Amycolicicoccus subflavus</name>
    <dbReference type="NCBI Taxonomy" id="443218"/>
    <lineage>
        <taxon>Bacteria</taxon>
        <taxon>Bacillati</taxon>
        <taxon>Actinomycetota</taxon>
        <taxon>Actinomycetes</taxon>
        <taxon>Mycobacteriales</taxon>
        <taxon>Hoyosellaceae</taxon>
        <taxon>Hoyosella</taxon>
    </lineage>
</organism>
<feature type="domain" description="Metallo-beta-lactamase" evidence="9">
    <location>
        <begin position="20"/>
        <end position="121"/>
    </location>
</feature>
<keyword evidence="3 8" id="KW-0540">Nuclease</keyword>
<keyword evidence="7 8" id="KW-0862">Zinc</keyword>
<comment type="function">
    <text evidence="8">Zinc phosphodiesterase, which displays some tRNA 3'-processing endonuclease activity. Probably involved in tRNA maturation, by removing a 3'-trailer from precursor tRNA.</text>
</comment>
<dbReference type="KEGG" id="asd:AS9A_0508"/>
<dbReference type="PANTHER" id="PTHR46018">
    <property type="entry name" value="ZINC PHOSPHODIESTERASE ELAC PROTEIN 1"/>
    <property type="match status" value="1"/>
</dbReference>
<feature type="binding site" evidence="8">
    <location>
        <position position="68"/>
    </location>
    <ligand>
        <name>Zn(2+)</name>
        <dbReference type="ChEBI" id="CHEBI:29105"/>
        <label>2</label>
        <note>catalytic</note>
    </ligand>
</feature>
<keyword evidence="6 8" id="KW-0378">Hydrolase</keyword>
<dbReference type="EMBL" id="CP002786">
    <property type="protein sequence ID" value="AEF38965.1"/>
    <property type="molecule type" value="Genomic_DNA"/>
</dbReference>
<evidence type="ECO:0000256" key="6">
    <source>
        <dbReference type="ARBA" id="ARBA00022801"/>
    </source>
</evidence>
<dbReference type="STRING" id="443218.AS9A_0508"/>
<evidence type="ECO:0000256" key="1">
    <source>
        <dbReference type="ARBA" id="ARBA00011738"/>
    </source>
</evidence>
<keyword evidence="5 8" id="KW-0255">Endonuclease</keyword>
<protein>
    <recommendedName>
        <fullName evidence="8">Ribonuclease Z</fullName>
        <shortName evidence="8">RNase Z</shortName>
        <ecNumber evidence="8">3.1.26.11</ecNumber>
    </recommendedName>
    <alternativeName>
        <fullName evidence="8">tRNA 3 endonuclease</fullName>
    </alternativeName>
    <alternativeName>
        <fullName evidence="8">tRNase Z</fullName>
    </alternativeName>
</protein>
<dbReference type="NCBIfam" id="NF000805">
    <property type="entry name" value="PRK00055.2-3"/>
    <property type="match status" value="1"/>
</dbReference>
<dbReference type="CDD" id="cd07717">
    <property type="entry name" value="RNaseZ_ZiPD-like_MBL-fold"/>
    <property type="match status" value="1"/>
</dbReference>
<evidence type="ECO:0000259" key="9">
    <source>
        <dbReference type="Pfam" id="PF00753"/>
    </source>
</evidence>
<feature type="binding site" evidence="8">
    <location>
        <position position="65"/>
    </location>
    <ligand>
        <name>Zn(2+)</name>
        <dbReference type="ChEBI" id="CHEBI:29105"/>
        <label>1</label>
        <note>catalytic</note>
    </ligand>
</feature>
<dbReference type="PANTHER" id="PTHR46018:SF2">
    <property type="entry name" value="ZINC PHOSPHODIESTERASE ELAC PROTEIN 1"/>
    <property type="match status" value="1"/>
</dbReference>
<dbReference type="GO" id="GO:0042781">
    <property type="term" value="F:3'-tRNA processing endoribonuclease activity"/>
    <property type="evidence" value="ECO:0007669"/>
    <property type="project" value="UniProtKB-UniRule"/>
</dbReference>
<keyword evidence="2 8" id="KW-0819">tRNA processing</keyword>
<evidence type="ECO:0000256" key="5">
    <source>
        <dbReference type="ARBA" id="ARBA00022759"/>
    </source>
</evidence>
<dbReference type="OrthoDB" id="9800940at2"/>